<dbReference type="Proteomes" id="UP000774326">
    <property type="component" value="Unassembled WGS sequence"/>
</dbReference>
<evidence type="ECO:0000313" key="2">
    <source>
        <dbReference type="EMBL" id="KAH3675705.1"/>
    </source>
</evidence>
<feature type="region of interest" description="Disordered" evidence="1">
    <location>
        <begin position="23"/>
        <end position="43"/>
    </location>
</feature>
<feature type="compositionally biased region" description="Polar residues" evidence="1">
    <location>
        <begin position="79"/>
        <end position="93"/>
    </location>
</feature>
<dbReference type="AlphaFoldDB" id="A0A9P8PQG8"/>
<feature type="region of interest" description="Disordered" evidence="1">
    <location>
        <begin position="191"/>
        <end position="266"/>
    </location>
</feature>
<feature type="compositionally biased region" description="Polar residues" evidence="1">
    <location>
        <begin position="219"/>
        <end position="234"/>
    </location>
</feature>
<gene>
    <name evidence="2" type="ORF">WICPIJ_009292</name>
</gene>
<feature type="compositionally biased region" description="Basic and acidic residues" evidence="1">
    <location>
        <begin position="235"/>
        <end position="258"/>
    </location>
</feature>
<comment type="caution">
    <text evidence="2">The sequence shown here is derived from an EMBL/GenBank/DDBJ whole genome shotgun (WGS) entry which is preliminary data.</text>
</comment>
<accession>A0A9P8PQG8</accession>
<keyword evidence="3" id="KW-1185">Reference proteome</keyword>
<reference evidence="2" key="1">
    <citation type="journal article" date="2021" name="Open Biol.">
        <title>Shared evolutionary footprints suggest mitochondrial oxidative damage underlies multiple complex I losses in fungi.</title>
        <authorList>
            <person name="Schikora-Tamarit M.A."/>
            <person name="Marcet-Houben M."/>
            <person name="Nosek J."/>
            <person name="Gabaldon T."/>
        </authorList>
    </citation>
    <scope>NUCLEOTIDE SEQUENCE</scope>
    <source>
        <strain evidence="2">CBS2887</strain>
    </source>
</reference>
<feature type="compositionally biased region" description="Polar residues" evidence="1">
    <location>
        <begin position="24"/>
        <end position="43"/>
    </location>
</feature>
<sequence length="266" mass="28144">MDLDLTGSGTQSQLQEWDLVLDQQDGSSDDTGPTNDSTHTGQLVTDLDVVVVNPTTCNEGGTVSGSDVISGKDTILQVNGKVTTNGGDNTNDEGSPDRNETGTWGDTNQPGNGTRTQTNSGPLTAASEVIDKQPGQGTRGSSQVGVDVGALAGHWIVSLTKNQGVHQGTVTRGNVHWTTTSVIQATQLSQPTFRVPGPTGNWTVDNGDPDEKENHHRTQSGSFTGTTNHQTTSDTGKHTLEEAEHDVWERTDDGRSTKDVSQPDEL</sequence>
<protein>
    <submittedName>
        <fullName evidence="2">Uncharacterized protein</fullName>
    </submittedName>
</protein>
<evidence type="ECO:0000313" key="3">
    <source>
        <dbReference type="Proteomes" id="UP000774326"/>
    </source>
</evidence>
<organism evidence="2 3">
    <name type="scientific">Wickerhamomyces pijperi</name>
    <name type="common">Yeast</name>
    <name type="synonym">Pichia pijperi</name>
    <dbReference type="NCBI Taxonomy" id="599730"/>
    <lineage>
        <taxon>Eukaryota</taxon>
        <taxon>Fungi</taxon>
        <taxon>Dikarya</taxon>
        <taxon>Ascomycota</taxon>
        <taxon>Saccharomycotina</taxon>
        <taxon>Saccharomycetes</taxon>
        <taxon>Phaffomycetales</taxon>
        <taxon>Wickerhamomycetaceae</taxon>
        <taxon>Wickerhamomyces</taxon>
    </lineage>
</organism>
<dbReference type="EMBL" id="JAEUBG010005370">
    <property type="protein sequence ID" value="KAH3675705.1"/>
    <property type="molecule type" value="Genomic_DNA"/>
</dbReference>
<evidence type="ECO:0000256" key="1">
    <source>
        <dbReference type="SAM" id="MobiDB-lite"/>
    </source>
</evidence>
<feature type="region of interest" description="Disordered" evidence="1">
    <location>
        <begin position="79"/>
        <end position="121"/>
    </location>
</feature>
<proteinExistence type="predicted"/>
<feature type="compositionally biased region" description="Polar residues" evidence="1">
    <location>
        <begin position="101"/>
        <end position="121"/>
    </location>
</feature>
<reference evidence="2" key="2">
    <citation type="submission" date="2021-01" db="EMBL/GenBank/DDBJ databases">
        <authorList>
            <person name="Schikora-Tamarit M.A."/>
        </authorList>
    </citation>
    <scope>NUCLEOTIDE SEQUENCE</scope>
    <source>
        <strain evidence="2">CBS2887</strain>
    </source>
</reference>
<name>A0A9P8PQG8_WICPI</name>